<reference evidence="4 5" key="1">
    <citation type="submission" date="2018-03" db="EMBL/GenBank/DDBJ databases">
        <title>Draft genome sequence of Rohu Carp (Labeo rohita).</title>
        <authorList>
            <person name="Das P."/>
            <person name="Kushwaha B."/>
            <person name="Joshi C.G."/>
            <person name="Kumar D."/>
            <person name="Nagpure N.S."/>
            <person name="Sahoo L."/>
            <person name="Das S.P."/>
            <person name="Bit A."/>
            <person name="Patnaik S."/>
            <person name="Meher P.K."/>
            <person name="Jayasankar P."/>
            <person name="Koringa P.G."/>
            <person name="Patel N.V."/>
            <person name="Hinsu A.T."/>
            <person name="Kumar R."/>
            <person name="Pandey M."/>
            <person name="Agarwal S."/>
            <person name="Srivastava S."/>
            <person name="Singh M."/>
            <person name="Iquebal M.A."/>
            <person name="Jaiswal S."/>
            <person name="Angadi U.B."/>
            <person name="Kumar N."/>
            <person name="Raza M."/>
            <person name="Shah T.M."/>
            <person name="Rai A."/>
            <person name="Jena J.K."/>
        </authorList>
    </citation>
    <scope>NUCLEOTIDE SEQUENCE [LARGE SCALE GENOMIC DNA]</scope>
    <source>
        <strain evidence="4">DASCIFA01</strain>
        <tissue evidence="4">Testis</tissue>
    </source>
</reference>
<sequence>MYFTKNYWIPASTQPLSHLQSVAEGPTKPQGQNQQQWSGSFFGLLARLLIGTSGHRPGVILNLTTKEVINAKEGQDDHAIFQKELLLLQMEHEKLKPCSEQDGELHYICRRKKDNSQHLAKVVLLPKEAHNIFMEFHAGPLGGHCGVERTHNAIILRFYWPGMEQDIRKWIAQCPQCQTRRKSIKEKKAYNPITMTFLNCAIVVAIGTKTKLTNGLNVLTVEGGTTGTVWADPLQLANIPVLHAFNAFFLYHIKK</sequence>
<name>A0A498L6R7_LABRO</name>
<dbReference type="InterPro" id="IPR052160">
    <property type="entry name" value="Gypsy_RT_Integrase-like"/>
</dbReference>
<dbReference type="FunFam" id="1.10.340.70:FF:000001">
    <property type="entry name" value="Retrovirus-related Pol polyprotein from transposon gypsy-like Protein"/>
    <property type="match status" value="1"/>
</dbReference>
<proteinExistence type="predicted"/>
<protein>
    <recommendedName>
        <fullName evidence="1">Gypsy retrotransposon integrase-like protein 1</fullName>
    </recommendedName>
</protein>
<keyword evidence="2" id="KW-1133">Transmembrane helix</keyword>
<dbReference type="InterPro" id="IPR041588">
    <property type="entry name" value="Integrase_H2C2"/>
</dbReference>
<accession>A0A498L6R7</accession>
<evidence type="ECO:0000313" key="5">
    <source>
        <dbReference type="Proteomes" id="UP000290572"/>
    </source>
</evidence>
<feature type="transmembrane region" description="Helical" evidence="2">
    <location>
        <begin position="234"/>
        <end position="253"/>
    </location>
</feature>
<dbReference type="EMBL" id="QBIY01013464">
    <property type="protein sequence ID" value="RXN04050.1"/>
    <property type="molecule type" value="Genomic_DNA"/>
</dbReference>
<evidence type="ECO:0000256" key="1">
    <source>
        <dbReference type="ARBA" id="ARBA00039658"/>
    </source>
</evidence>
<keyword evidence="2" id="KW-0812">Transmembrane</keyword>
<feature type="domain" description="Integrase zinc-binding" evidence="3">
    <location>
        <begin position="127"/>
        <end position="182"/>
    </location>
</feature>
<evidence type="ECO:0000256" key="2">
    <source>
        <dbReference type="SAM" id="Phobius"/>
    </source>
</evidence>
<gene>
    <name evidence="4" type="ORF">ROHU_013132</name>
</gene>
<dbReference type="Pfam" id="PF17921">
    <property type="entry name" value="Integrase_H2C2"/>
    <property type="match status" value="1"/>
</dbReference>
<comment type="caution">
    <text evidence="4">The sequence shown here is derived from an EMBL/GenBank/DDBJ whole genome shotgun (WGS) entry which is preliminary data.</text>
</comment>
<evidence type="ECO:0000313" key="4">
    <source>
        <dbReference type="EMBL" id="RXN04050.1"/>
    </source>
</evidence>
<organism evidence="4 5">
    <name type="scientific">Labeo rohita</name>
    <name type="common">Indian major carp</name>
    <name type="synonym">Cyprinus rohita</name>
    <dbReference type="NCBI Taxonomy" id="84645"/>
    <lineage>
        <taxon>Eukaryota</taxon>
        <taxon>Metazoa</taxon>
        <taxon>Chordata</taxon>
        <taxon>Craniata</taxon>
        <taxon>Vertebrata</taxon>
        <taxon>Euteleostomi</taxon>
        <taxon>Actinopterygii</taxon>
        <taxon>Neopterygii</taxon>
        <taxon>Teleostei</taxon>
        <taxon>Ostariophysi</taxon>
        <taxon>Cypriniformes</taxon>
        <taxon>Cyprinidae</taxon>
        <taxon>Labeoninae</taxon>
        <taxon>Labeonini</taxon>
        <taxon>Labeo</taxon>
    </lineage>
</organism>
<evidence type="ECO:0000259" key="3">
    <source>
        <dbReference type="Pfam" id="PF17921"/>
    </source>
</evidence>
<keyword evidence="5" id="KW-1185">Reference proteome</keyword>
<dbReference type="Proteomes" id="UP000290572">
    <property type="component" value="Unassembled WGS sequence"/>
</dbReference>
<dbReference type="Gene3D" id="1.10.340.70">
    <property type="match status" value="1"/>
</dbReference>
<keyword evidence="2" id="KW-0472">Membrane</keyword>
<dbReference type="PANTHER" id="PTHR47266">
    <property type="entry name" value="ENDONUCLEASE-RELATED"/>
    <property type="match status" value="1"/>
</dbReference>
<dbReference type="STRING" id="84645.A0A498L6R7"/>
<feature type="transmembrane region" description="Helical" evidence="2">
    <location>
        <begin position="189"/>
        <end position="208"/>
    </location>
</feature>
<dbReference type="AlphaFoldDB" id="A0A498L6R7"/>